<dbReference type="SUPFAM" id="SSF48452">
    <property type="entry name" value="TPR-like"/>
    <property type="match status" value="1"/>
</dbReference>
<dbReference type="InterPro" id="IPR000792">
    <property type="entry name" value="Tscrpt_reg_LuxR_C"/>
</dbReference>
<organism evidence="5 6">
    <name type="scientific">Vibrio gazogenes DSM 21264 = NBRC 103151</name>
    <dbReference type="NCBI Taxonomy" id="1123492"/>
    <lineage>
        <taxon>Bacteria</taxon>
        <taxon>Pseudomonadati</taxon>
        <taxon>Pseudomonadota</taxon>
        <taxon>Gammaproteobacteria</taxon>
        <taxon>Vibrionales</taxon>
        <taxon>Vibrionaceae</taxon>
        <taxon>Vibrio</taxon>
    </lineage>
</organism>
<dbReference type="Pfam" id="PF00196">
    <property type="entry name" value="GerE"/>
    <property type="match status" value="1"/>
</dbReference>
<dbReference type="PROSITE" id="PS50043">
    <property type="entry name" value="HTH_LUXR_2"/>
    <property type="match status" value="1"/>
</dbReference>
<sequence>MIERFSLLHFITTQKSPIVILNGMAGSGKSTVLKQLSDYLKCDIYNSLPNPEDTEPSGHLIWDPLGRAFYQHLDQVLQMCPLLEAKDQTLFISANWIGNNKLISEALLYKKITLIDQHSLLFSQHEIAQLYPDNYSDIYLQTKGWPVLVANWKELDSERYKESLQEFIQARILPSLSYHEQRLLIALAFSASIKKNLVPLENAHIENLAPLIELDRDERYILGIPYLRNTLESIARADPRIYQEAMRIVAKNHYKSGQIYIAIQTAINTQNIDLAIHWFKQSGSGMYGYYHGFSELKQILDAFPVEVIESELSLCWAKTIYLFKNQQFVEARGFIENLQLLKQPYYRHEQDRAIAILILAKYDTYFAATSDDFKLDKLHKLEFHLSTDENAIMNYYGMVSIHYSNLGDWFQAAVYQRKELELAIKNDIPYLIFYCHFNLARINLRMGYIDVAAEHSQAAKRHIKRISFYHTLSFEHNFIDLVDGMIALMRGESSPALKSWNKVSILRKHSEVWPEFITQFDFFGIATQLINYDFEQAVSLLDELHYEYQIRFSDPHATLYFNLLLILILQQQERWVEAQTKLNQIHDGNVTVIGTFAEFYQWLNYRNDIGLIAIHKTPQSPNTNWDQRNDTAWSDICYSLQEIKLLWHNGHTSIVTTKLLSLFYRAYKLNLWLPLLLEMHWLNPILKKIKADEKKRIQYTQFEQAILHWEEKCQLSGRRINVTELTNKQLLIIQRLAEGLSNKQIAQYTGLSESTVKFHLKNIFRQFGLKNRQALVQLANAKGWIH</sequence>
<dbReference type="GO" id="GO:0003677">
    <property type="term" value="F:DNA binding"/>
    <property type="evidence" value="ECO:0007669"/>
    <property type="project" value="UniProtKB-KW"/>
</dbReference>
<evidence type="ECO:0000259" key="4">
    <source>
        <dbReference type="PROSITE" id="PS50043"/>
    </source>
</evidence>
<proteinExistence type="predicted"/>
<evidence type="ECO:0000256" key="3">
    <source>
        <dbReference type="ARBA" id="ARBA00023163"/>
    </source>
</evidence>
<dbReference type="InterPro" id="IPR027417">
    <property type="entry name" value="P-loop_NTPase"/>
</dbReference>
<evidence type="ECO:0000256" key="2">
    <source>
        <dbReference type="ARBA" id="ARBA00023125"/>
    </source>
</evidence>
<dbReference type="GO" id="GO:0006355">
    <property type="term" value="P:regulation of DNA-templated transcription"/>
    <property type="evidence" value="ECO:0007669"/>
    <property type="project" value="InterPro"/>
</dbReference>
<dbReference type="PANTHER" id="PTHR44688">
    <property type="entry name" value="DNA-BINDING TRANSCRIPTIONAL ACTIVATOR DEVR_DOSR"/>
    <property type="match status" value="1"/>
</dbReference>
<feature type="domain" description="HTH luxR-type" evidence="4">
    <location>
        <begin position="718"/>
        <end position="783"/>
    </location>
</feature>
<keyword evidence="2" id="KW-0238">DNA-binding</keyword>
<dbReference type="SUPFAM" id="SSF46894">
    <property type="entry name" value="C-terminal effector domain of the bipartite response regulators"/>
    <property type="match status" value="1"/>
</dbReference>
<name>A0A1M5DUU7_VIBGA</name>
<gene>
    <name evidence="5" type="ORF">SAMN02745781_02979</name>
</gene>
<keyword evidence="6" id="KW-1185">Reference proteome</keyword>
<accession>A0A1M5DUU7</accession>
<dbReference type="PANTHER" id="PTHR44688:SF16">
    <property type="entry name" value="DNA-BINDING TRANSCRIPTIONAL ACTIVATOR DEVR_DOSR"/>
    <property type="match status" value="1"/>
</dbReference>
<evidence type="ECO:0000256" key="1">
    <source>
        <dbReference type="ARBA" id="ARBA00023015"/>
    </source>
</evidence>
<dbReference type="InterPro" id="IPR016032">
    <property type="entry name" value="Sig_transdc_resp-reg_C-effctor"/>
</dbReference>
<dbReference type="InterPro" id="IPR011990">
    <property type="entry name" value="TPR-like_helical_dom_sf"/>
</dbReference>
<dbReference type="AlphaFoldDB" id="A0A1M5DUU7"/>
<dbReference type="EMBL" id="FQUH01000015">
    <property type="protein sequence ID" value="SHF70611.1"/>
    <property type="molecule type" value="Genomic_DNA"/>
</dbReference>
<evidence type="ECO:0000313" key="6">
    <source>
        <dbReference type="Proteomes" id="UP000184159"/>
    </source>
</evidence>
<dbReference type="RefSeq" id="WP_072961011.1">
    <property type="nucleotide sequence ID" value="NZ_FQUH01000015.1"/>
</dbReference>
<protein>
    <submittedName>
        <fullName evidence="5">Regulatory protein, luxR family</fullName>
    </submittedName>
</protein>
<dbReference type="Gene3D" id="1.10.10.10">
    <property type="entry name" value="Winged helix-like DNA-binding domain superfamily/Winged helix DNA-binding domain"/>
    <property type="match status" value="1"/>
</dbReference>
<dbReference type="SMART" id="SM00421">
    <property type="entry name" value="HTH_LUXR"/>
    <property type="match status" value="1"/>
</dbReference>
<keyword evidence="1" id="KW-0805">Transcription regulation</keyword>
<keyword evidence="3" id="KW-0804">Transcription</keyword>
<reference evidence="6" key="1">
    <citation type="submission" date="2016-11" db="EMBL/GenBank/DDBJ databases">
        <authorList>
            <person name="Varghese N."/>
            <person name="Submissions S."/>
        </authorList>
    </citation>
    <scope>NUCLEOTIDE SEQUENCE [LARGE SCALE GENOMIC DNA]</scope>
    <source>
        <strain evidence="6">DSM 21264</strain>
    </source>
</reference>
<dbReference type="PRINTS" id="PR00038">
    <property type="entry name" value="HTHLUXR"/>
</dbReference>
<dbReference type="SUPFAM" id="SSF52540">
    <property type="entry name" value="P-loop containing nucleoside triphosphate hydrolases"/>
    <property type="match status" value="1"/>
</dbReference>
<dbReference type="Proteomes" id="UP000184159">
    <property type="component" value="Unassembled WGS sequence"/>
</dbReference>
<dbReference type="CDD" id="cd06170">
    <property type="entry name" value="LuxR_C_like"/>
    <property type="match status" value="1"/>
</dbReference>
<dbReference type="InterPro" id="IPR036388">
    <property type="entry name" value="WH-like_DNA-bd_sf"/>
</dbReference>
<evidence type="ECO:0000313" key="5">
    <source>
        <dbReference type="EMBL" id="SHF70611.1"/>
    </source>
</evidence>